<keyword evidence="13" id="KW-0234">DNA repair</keyword>
<keyword evidence="9" id="KW-0227">DNA damage</keyword>
<dbReference type="GO" id="GO:0016788">
    <property type="term" value="F:hydrolase activity, acting on ester bonds"/>
    <property type="evidence" value="ECO:0007669"/>
    <property type="project" value="InterPro"/>
</dbReference>
<evidence type="ECO:0000256" key="12">
    <source>
        <dbReference type="ARBA" id="ARBA00023125"/>
    </source>
</evidence>
<name>A0A8C9R5L2_SCLFO</name>
<dbReference type="SUPFAM" id="SSF47807">
    <property type="entry name" value="5' to 3' exonuclease, C-terminal subdomain"/>
    <property type="match status" value="1"/>
</dbReference>
<feature type="compositionally biased region" description="Polar residues" evidence="15">
    <location>
        <begin position="415"/>
        <end position="439"/>
    </location>
</feature>
<keyword evidence="7" id="KW-0479">Metal-binding</keyword>
<evidence type="ECO:0000313" key="19">
    <source>
        <dbReference type="Proteomes" id="UP000694397"/>
    </source>
</evidence>
<feature type="compositionally biased region" description="Basic and acidic residues" evidence="15">
    <location>
        <begin position="319"/>
        <end position="335"/>
    </location>
</feature>
<keyword evidence="19" id="KW-1185">Reference proteome</keyword>
<dbReference type="FunFam" id="3.40.50.1010:FF:000022">
    <property type="entry name" value="DNA repair protein complementing XP-G cells homolog"/>
    <property type="match status" value="1"/>
</dbReference>
<sequence>MGVHGLWKLLESTGKPINPETLEGKILAVDISIWLNQAVKGVRDREGNSVQNAHLLTLFNRLCKLLFFRIRPVFIFDGEAPLLKKQTLANRRQRKEEMSVASRQTNEKLLKTFLKRQAIRAAMGGASQEPLPSISSVRREEVDDIYVLPALEKNEQSSSEDEAEAEWEENIQNQHGIQDEIFQNLNSMDIDSEEFAQLPAEMKHEILRDMKEFSKRRRTMFQKPPEKSKEFSQYQLAGLLNRNKLNQRMEGVEREMAQRGLGVLQEENRGRTVEARSLVSEDTAHYVLIKGSKSEEKTSEKEVTSVPWTSCDWVGRQKPEPLWHPLSEKSPEKKPSSLSKNPIAQDVAPSSSLPPSPRTLKAIQAAMNSSSDEESHVSSPVAVRSQQPNEQLSPRTLLAIQRALTEEEADPCTPVYQSSTRVTPLQRSPIQQLTDSVNSSEREMDDSTEKKDVRSGSLLDSKELSVNCGNVAVSNVGLTPPDSESSLSSTPQLEEEAEKESKPDTNPESEPLNSPHGLILERYESEGSGLQLGPRLLPSDQCSPPSRQQMTCVPDSSPEDSTQVAEEVATERVCVTTDDDNDSEANFIDVSDLEEEESEEEGKEEEPVPEEVSTKEMRSEGGSLAEPPSHGPPQLDGADEEKERIQSSQETLADAADKQWEHMDVEELLQLESTLQSEQSTLEAQKQQQERMATTITGQMYLESQELLRLFGVPYFVAPMEAEAQCAVLERLDQTHGTITDDSDIWLFGGRHVYKNFFTHNKYVELYQYLDIQNQLGLDQSKLINLAYLLGSDYTEGVPGVGYVTGMEILNEFPGLGLEPLTNFSKWWSEAQENKKLAPNPNDTKVKKKLRKILLPPGFPNPVVAQAYLHPTVDDSCTSFSWGQPHMELIKDFCLSRFGWSSRRTEEVLQPVMKQLNMHQKQLRIDSFFRLEQQERQVIRSQRLRRAVTCLKRKEEEEENSMEEGACSPVKAKNMKSTETKAEGSATWGGGFLASQDVIPNFGGDEERTTEGSETLHTPPEAKSKLSPIKAGRSSSSSEGDSDTDIGVAMVTARSVFENKPRGRGRRSGRGRNPRKR</sequence>
<dbReference type="SMART" id="SM00279">
    <property type="entry name" value="HhH2"/>
    <property type="match status" value="1"/>
</dbReference>
<comment type="cofactor">
    <cofactor evidence="1">
        <name>Mg(2+)</name>
        <dbReference type="ChEBI" id="CHEBI:18420"/>
    </cofactor>
</comment>
<dbReference type="GeneTree" id="ENSGT00940000163631"/>
<dbReference type="GO" id="GO:0009411">
    <property type="term" value="P:response to UV"/>
    <property type="evidence" value="ECO:0007669"/>
    <property type="project" value="UniProtKB-ARBA"/>
</dbReference>
<reference evidence="18" key="3">
    <citation type="submission" date="2025-09" db="UniProtKB">
        <authorList>
            <consortium name="Ensembl"/>
        </authorList>
    </citation>
    <scope>IDENTIFICATION</scope>
</reference>
<proteinExistence type="inferred from homology"/>
<feature type="region of interest" description="Disordered" evidence="15">
    <location>
        <begin position="406"/>
        <end position="656"/>
    </location>
</feature>
<reference evidence="18 19" key="1">
    <citation type="submission" date="2019-04" db="EMBL/GenBank/DDBJ databases">
        <authorList>
            <consortium name="Wellcome Sanger Institute Data Sharing"/>
        </authorList>
    </citation>
    <scope>NUCLEOTIDE SEQUENCE [LARGE SCALE GENOMIC DNA]</scope>
</reference>
<dbReference type="CDD" id="cd09904">
    <property type="entry name" value="H3TH_XPG"/>
    <property type="match status" value="1"/>
</dbReference>
<dbReference type="RefSeq" id="XP_018614484.1">
    <property type="nucleotide sequence ID" value="XM_018758968.2"/>
</dbReference>
<dbReference type="Pfam" id="PF00752">
    <property type="entry name" value="XPG_N"/>
    <property type="match status" value="1"/>
</dbReference>
<feature type="domain" description="XPG-I" evidence="16">
    <location>
        <begin position="709"/>
        <end position="778"/>
    </location>
</feature>
<feature type="compositionally biased region" description="Polar residues" evidence="15">
    <location>
        <begin position="384"/>
        <end position="394"/>
    </location>
</feature>
<feature type="compositionally biased region" description="Basic and acidic residues" evidence="15">
    <location>
        <begin position="440"/>
        <end position="454"/>
    </location>
</feature>
<evidence type="ECO:0000256" key="9">
    <source>
        <dbReference type="ARBA" id="ARBA00022763"/>
    </source>
</evidence>
<reference evidence="18" key="2">
    <citation type="submission" date="2025-08" db="UniProtKB">
        <authorList>
            <consortium name="Ensembl"/>
        </authorList>
    </citation>
    <scope>IDENTIFICATION</scope>
</reference>
<evidence type="ECO:0000256" key="14">
    <source>
        <dbReference type="ARBA" id="ARBA00023242"/>
    </source>
</evidence>
<dbReference type="GO" id="GO:0005634">
    <property type="term" value="C:nucleus"/>
    <property type="evidence" value="ECO:0007669"/>
    <property type="project" value="UniProtKB-SubCell"/>
</dbReference>
<dbReference type="AlphaFoldDB" id="A0A8C9R5L2"/>
<dbReference type="CTD" id="2073"/>
<dbReference type="SUPFAM" id="SSF88723">
    <property type="entry name" value="PIN domain-like"/>
    <property type="match status" value="1"/>
</dbReference>
<keyword evidence="10" id="KW-0378">Hydrolase</keyword>
<protein>
    <submittedName>
        <fullName evidence="18">Excision repair cross-complementation group 5</fullName>
    </submittedName>
</protein>
<keyword evidence="6" id="KW-0540">Nuclease</keyword>
<gene>
    <name evidence="18" type="primary">ercc5</name>
</gene>
<dbReference type="GO" id="GO:0005694">
    <property type="term" value="C:chromosome"/>
    <property type="evidence" value="ECO:0007669"/>
    <property type="project" value="UniProtKB-SubCell"/>
</dbReference>
<evidence type="ECO:0000256" key="11">
    <source>
        <dbReference type="ARBA" id="ARBA00022842"/>
    </source>
</evidence>
<dbReference type="PANTHER" id="PTHR16171">
    <property type="entry name" value="DNA REPAIR PROTEIN COMPLEMENTING XP-G CELLS-RELATED"/>
    <property type="match status" value="1"/>
</dbReference>
<organism evidence="18 19">
    <name type="scientific">Scleropages formosus</name>
    <name type="common">Asian bonytongue</name>
    <name type="synonym">Osteoglossum formosum</name>
    <dbReference type="NCBI Taxonomy" id="113540"/>
    <lineage>
        <taxon>Eukaryota</taxon>
        <taxon>Metazoa</taxon>
        <taxon>Chordata</taxon>
        <taxon>Craniata</taxon>
        <taxon>Vertebrata</taxon>
        <taxon>Euteleostomi</taxon>
        <taxon>Actinopterygii</taxon>
        <taxon>Neopterygii</taxon>
        <taxon>Teleostei</taxon>
        <taxon>Osteoglossocephala</taxon>
        <taxon>Osteoglossomorpha</taxon>
        <taxon>Osteoglossiformes</taxon>
        <taxon>Osteoglossidae</taxon>
        <taxon>Scleropages</taxon>
    </lineage>
</organism>
<dbReference type="Ensembl" id="ENSSFOT00015011598.2">
    <property type="protein sequence ID" value="ENSSFOP00015011448.2"/>
    <property type="gene ID" value="ENSSFOG00015007413.2"/>
</dbReference>
<dbReference type="GO" id="GO:0003697">
    <property type="term" value="F:single-stranded DNA binding"/>
    <property type="evidence" value="ECO:0007669"/>
    <property type="project" value="InterPro"/>
</dbReference>
<dbReference type="CDD" id="cd09868">
    <property type="entry name" value="PIN_XPG_RAD2"/>
    <property type="match status" value="2"/>
</dbReference>
<evidence type="ECO:0000256" key="13">
    <source>
        <dbReference type="ARBA" id="ARBA00023204"/>
    </source>
</evidence>
<evidence type="ECO:0000256" key="4">
    <source>
        <dbReference type="ARBA" id="ARBA00005283"/>
    </source>
</evidence>
<keyword evidence="12" id="KW-0238">DNA-binding</keyword>
<dbReference type="SMART" id="SM00484">
    <property type="entry name" value="XPGI"/>
    <property type="match status" value="1"/>
</dbReference>
<dbReference type="InterPro" id="IPR029060">
    <property type="entry name" value="PIN-like_dom_sf"/>
</dbReference>
<feature type="compositionally biased region" description="Acidic residues" evidence="15">
    <location>
        <begin position="591"/>
        <end position="609"/>
    </location>
</feature>
<accession>A0A8C9R5L2</accession>
<keyword evidence="5" id="KW-0158">Chromosome</keyword>
<dbReference type="GeneID" id="108938406"/>
<dbReference type="PRINTS" id="PR00066">
    <property type="entry name" value="XRODRMPGMNTG"/>
</dbReference>
<feature type="compositionally biased region" description="Polar residues" evidence="15">
    <location>
        <begin position="540"/>
        <end position="551"/>
    </location>
</feature>
<dbReference type="Proteomes" id="UP000694397">
    <property type="component" value="Chromosome 12"/>
</dbReference>
<dbReference type="FunFam" id="1.10.150.20:FF:000037">
    <property type="entry name" value="DNA repair protein complementing XP-G cells homolog"/>
    <property type="match status" value="1"/>
</dbReference>
<evidence type="ECO:0000256" key="3">
    <source>
        <dbReference type="ARBA" id="ARBA00004286"/>
    </source>
</evidence>
<feature type="region of interest" description="Disordered" evidence="15">
    <location>
        <begin position="953"/>
        <end position="1077"/>
    </location>
</feature>
<dbReference type="Gene3D" id="3.40.50.1010">
    <property type="entry name" value="5'-nuclease"/>
    <property type="match status" value="2"/>
</dbReference>
<feature type="compositionally biased region" description="Basic residues" evidence="15">
    <location>
        <begin position="1062"/>
        <end position="1077"/>
    </location>
</feature>
<dbReference type="InterPro" id="IPR036279">
    <property type="entry name" value="5-3_exonuclease_C_sf"/>
</dbReference>
<dbReference type="InterPro" id="IPR006086">
    <property type="entry name" value="XPG-I_dom"/>
</dbReference>
<evidence type="ECO:0000256" key="6">
    <source>
        <dbReference type="ARBA" id="ARBA00022722"/>
    </source>
</evidence>
<comment type="subcellular location">
    <subcellularLocation>
        <location evidence="3">Chromosome</location>
    </subcellularLocation>
    <subcellularLocation>
        <location evidence="2">Nucleus</location>
    </subcellularLocation>
</comment>
<evidence type="ECO:0000256" key="8">
    <source>
        <dbReference type="ARBA" id="ARBA00022759"/>
    </source>
</evidence>
<evidence type="ECO:0000313" key="18">
    <source>
        <dbReference type="Ensembl" id="ENSSFOP00015011448.2"/>
    </source>
</evidence>
<feature type="compositionally biased region" description="Polar residues" evidence="15">
    <location>
        <begin position="472"/>
        <end position="492"/>
    </location>
</feature>
<dbReference type="PRINTS" id="PR00853">
    <property type="entry name" value="XPGRADSUPER"/>
</dbReference>
<dbReference type="Pfam" id="PF00867">
    <property type="entry name" value="XPG_I"/>
    <property type="match status" value="1"/>
</dbReference>
<dbReference type="OrthoDB" id="31113at2759"/>
<dbReference type="InterPro" id="IPR006085">
    <property type="entry name" value="XPG_DNA_repair_N"/>
</dbReference>
<dbReference type="SMART" id="SM00485">
    <property type="entry name" value="XPGN"/>
    <property type="match status" value="1"/>
</dbReference>
<keyword evidence="14" id="KW-0539">Nucleus</keyword>
<dbReference type="InterPro" id="IPR006084">
    <property type="entry name" value="XPG/Rad2"/>
</dbReference>
<dbReference type="GO" id="GO:0006289">
    <property type="term" value="P:nucleotide-excision repair"/>
    <property type="evidence" value="ECO:0007669"/>
    <property type="project" value="InterPro"/>
</dbReference>
<dbReference type="FunFam" id="3.40.50.1010:FF:000023">
    <property type="entry name" value="DNA repair protein complementing XP-G cells"/>
    <property type="match status" value="1"/>
</dbReference>
<dbReference type="RefSeq" id="XP_018614490.1">
    <property type="nucleotide sequence ID" value="XM_018758974.2"/>
</dbReference>
<dbReference type="RefSeq" id="XP_018614475.1">
    <property type="nucleotide sequence ID" value="XM_018758959.2"/>
</dbReference>
<dbReference type="KEGG" id="sfm:108938406"/>
<evidence type="ECO:0000259" key="17">
    <source>
        <dbReference type="SMART" id="SM00485"/>
    </source>
</evidence>
<dbReference type="PANTHER" id="PTHR16171:SF11">
    <property type="entry name" value="DNA EXCISION REPAIR PROTEIN ERCC-5"/>
    <property type="match status" value="1"/>
</dbReference>
<feature type="region of interest" description="Disordered" evidence="15">
    <location>
        <begin position="319"/>
        <end position="394"/>
    </location>
</feature>
<dbReference type="InterPro" id="IPR008918">
    <property type="entry name" value="HhH2"/>
</dbReference>
<evidence type="ECO:0000256" key="7">
    <source>
        <dbReference type="ARBA" id="ARBA00022723"/>
    </source>
</evidence>
<dbReference type="InterPro" id="IPR019974">
    <property type="entry name" value="XPG_CS"/>
</dbReference>
<dbReference type="InterPro" id="IPR001044">
    <property type="entry name" value="XPG/Rad2_eukaryotes"/>
</dbReference>
<dbReference type="PROSITE" id="PS00841">
    <property type="entry name" value="XPG_1"/>
    <property type="match status" value="1"/>
</dbReference>
<evidence type="ECO:0000256" key="15">
    <source>
        <dbReference type="SAM" id="MobiDB-lite"/>
    </source>
</evidence>
<evidence type="ECO:0000256" key="10">
    <source>
        <dbReference type="ARBA" id="ARBA00022801"/>
    </source>
</evidence>
<dbReference type="GO" id="GO:0004520">
    <property type="term" value="F:DNA endonuclease activity"/>
    <property type="evidence" value="ECO:0007669"/>
    <property type="project" value="TreeGrafter"/>
</dbReference>
<evidence type="ECO:0000259" key="16">
    <source>
        <dbReference type="SMART" id="SM00484"/>
    </source>
</evidence>
<evidence type="ECO:0000256" key="1">
    <source>
        <dbReference type="ARBA" id="ARBA00001946"/>
    </source>
</evidence>
<dbReference type="Gene3D" id="1.10.150.20">
    <property type="entry name" value="5' to 3' exonuclease, C-terminal subdomain"/>
    <property type="match status" value="1"/>
</dbReference>
<dbReference type="GO" id="GO:0046872">
    <property type="term" value="F:metal ion binding"/>
    <property type="evidence" value="ECO:0007669"/>
    <property type="project" value="UniProtKB-KW"/>
</dbReference>
<keyword evidence="8" id="KW-0255">Endonuclease</keyword>
<comment type="similarity">
    <text evidence="4">Belongs to the XPG/RAD2 endonuclease family. XPG subfamily.</text>
</comment>
<feature type="domain" description="XPG N-terminal" evidence="17">
    <location>
        <begin position="1"/>
        <end position="98"/>
    </location>
</feature>
<keyword evidence="11" id="KW-0460">Magnesium</keyword>
<evidence type="ECO:0000256" key="2">
    <source>
        <dbReference type="ARBA" id="ARBA00004123"/>
    </source>
</evidence>
<evidence type="ECO:0000256" key="5">
    <source>
        <dbReference type="ARBA" id="ARBA00022454"/>
    </source>
</evidence>